<sequence>MAKGKLAAWIGAAWAVMTGGCGTLVGLDDGHYLHEGAGGGTGAGASSGTGAGASSGTGAGGACSGEACPAPPSCAGLAKTCGPRGDESCCATLEVAGGSFKRDNDERYAARVSGFSLDRFEVTVGRFRKFVEAYPGSKPKAGAGKHPLIDGSGWNAGWDDSWLPANAAALKEALKCDSTWRIWTDVPEAHEHLPVNCLSWYLAFAFCAWDGGRLPTEVEWNYAAAGGEQQREYPWSEPRDATIDESYAAYDCTGDGSPASDCELTDILPVGSRPKGDGRWGQADLAGNVWEWALDWHADYPEEECEDCANMAAASDRVVRGGAFVNDASYLPTSYRTYDDPADSENDVGVRCARDL</sequence>
<dbReference type="InterPro" id="IPR042095">
    <property type="entry name" value="SUMF_sf"/>
</dbReference>
<reference evidence="2 3" key="1">
    <citation type="submission" date="2014-02" db="EMBL/GenBank/DDBJ databases">
        <title>The small core and large imbalanced accessory genome model reveals a collaborative survival strategy of Sorangium cellulosum strains in nature.</title>
        <authorList>
            <person name="Han K."/>
            <person name="Peng R."/>
            <person name="Blom J."/>
            <person name="Li Y.-Z."/>
        </authorList>
    </citation>
    <scope>NUCLEOTIDE SEQUENCE [LARGE SCALE GENOMIC DNA]</scope>
    <source>
        <strain evidence="2 3">So0157-18</strain>
    </source>
</reference>
<comment type="caution">
    <text evidence="2">The sequence shown here is derived from an EMBL/GenBank/DDBJ whole genome shotgun (WGS) entry which is preliminary data.</text>
</comment>
<evidence type="ECO:0000313" key="3">
    <source>
        <dbReference type="Proteomes" id="UP000075604"/>
    </source>
</evidence>
<accession>A0A150P3U8</accession>
<dbReference type="Proteomes" id="UP000075604">
    <property type="component" value="Unassembled WGS sequence"/>
</dbReference>
<proteinExistence type="predicted"/>
<evidence type="ECO:0000259" key="1">
    <source>
        <dbReference type="Pfam" id="PF03781"/>
    </source>
</evidence>
<gene>
    <name evidence="2" type="ORF">BE04_33415</name>
</gene>
<feature type="domain" description="Sulfatase-modifying factor enzyme-like" evidence="1">
    <location>
        <begin position="92"/>
        <end position="354"/>
    </location>
</feature>
<protein>
    <recommendedName>
        <fullName evidence="1">Sulfatase-modifying factor enzyme-like domain-containing protein</fullName>
    </recommendedName>
</protein>
<organism evidence="2 3">
    <name type="scientific">Sorangium cellulosum</name>
    <name type="common">Polyangium cellulosum</name>
    <dbReference type="NCBI Taxonomy" id="56"/>
    <lineage>
        <taxon>Bacteria</taxon>
        <taxon>Pseudomonadati</taxon>
        <taxon>Myxococcota</taxon>
        <taxon>Polyangia</taxon>
        <taxon>Polyangiales</taxon>
        <taxon>Polyangiaceae</taxon>
        <taxon>Sorangium</taxon>
    </lineage>
</organism>
<dbReference type="SUPFAM" id="SSF56436">
    <property type="entry name" value="C-type lectin-like"/>
    <property type="match status" value="1"/>
</dbReference>
<dbReference type="InterPro" id="IPR016187">
    <property type="entry name" value="CTDL_fold"/>
</dbReference>
<dbReference type="GO" id="GO:0120147">
    <property type="term" value="F:formylglycine-generating oxidase activity"/>
    <property type="evidence" value="ECO:0007669"/>
    <property type="project" value="TreeGrafter"/>
</dbReference>
<dbReference type="AlphaFoldDB" id="A0A150P3U8"/>
<dbReference type="Pfam" id="PF03781">
    <property type="entry name" value="FGE-sulfatase"/>
    <property type="match status" value="1"/>
</dbReference>
<dbReference type="PANTHER" id="PTHR23150:SF19">
    <property type="entry name" value="FORMYLGLYCINE-GENERATING ENZYME"/>
    <property type="match status" value="1"/>
</dbReference>
<name>A0A150P3U8_SORCE</name>
<evidence type="ECO:0000313" key="2">
    <source>
        <dbReference type="EMBL" id="KYF50369.1"/>
    </source>
</evidence>
<dbReference type="Gene3D" id="3.90.1580.10">
    <property type="entry name" value="paralog of FGE (formylglycine-generating enzyme)"/>
    <property type="match status" value="1"/>
</dbReference>
<dbReference type="InterPro" id="IPR051043">
    <property type="entry name" value="Sulfatase_Mod_Factor_Kinase"/>
</dbReference>
<dbReference type="PROSITE" id="PS51257">
    <property type="entry name" value="PROKAR_LIPOPROTEIN"/>
    <property type="match status" value="1"/>
</dbReference>
<dbReference type="PANTHER" id="PTHR23150">
    <property type="entry name" value="SULFATASE MODIFYING FACTOR 1, 2"/>
    <property type="match status" value="1"/>
</dbReference>
<dbReference type="EMBL" id="JELX01004104">
    <property type="protein sequence ID" value="KYF50369.1"/>
    <property type="molecule type" value="Genomic_DNA"/>
</dbReference>
<dbReference type="InterPro" id="IPR005532">
    <property type="entry name" value="SUMF_dom"/>
</dbReference>